<accession>A0A3N4RQR1</accession>
<dbReference type="Proteomes" id="UP000266906">
    <property type="component" value="Unassembled WGS sequence"/>
</dbReference>
<proteinExistence type="predicted"/>
<feature type="compositionally biased region" description="Basic residues" evidence="1">
    <location>
        <begin position="143"/>
        <end position="161"/>
    </location>
</feature>
<feature type="compositionally biased region" description="Low complexity" evidence="1">
    <location>
        <begin position="266"/>
        <end position="283"/>
    </location>
</feature>
<evidence type="ECO:0000256" key="1">
    <source>
        <dbReference type="SAM" id="MobiDB-lite"/>
    </source>
</evidence>
<protein>
    <submittedName>
        <fullName evidence="2">Uncharacterized protein</fullName>
    </submittedName>
</protein>
<feature type="region of interest" description="Disordered" evidence="1">
    <location>
        <begin position="1"/>
        <end position="86"/>
    </location>
</feature>
<keyword evidence="3" id="KW-1185">Reference proteome</keyword>
<name>A0A3N4RQR1_9ACTN</name>
<reference evidence="2 3" key="1">
    <citation type="submission" date="2018-11" db="EMBL/GenBank/DDBJ databases">
        <title>Sequencing the genomes of 1000 actinobacteria strains.</title>
        <authorList>
            <person name="Klenk H.-P."/>
        </authorList>
    </citation>
    <scope>NUCLEOTIDE SEQUENCE [LARGE SCALE GENOMIC DNA]</scope>
    <source>
        <strain evidence="2 3">DSM 44781</strain>
    </source>
</reference>
<evidence type="ECO:0000313" key="2">
    <source>
        <dbReference type="EMBL" id="RPE33221.1"/>
    </source>
</evidence>
<feature type="region of interest" description="Disordered" evidence="1">
    <location>
        <begin position="99"/>
        <end position="170"/>
    </location>
</feature>
<feature type="region of interest" description="Disordered" evidence="1">
    <location>
        <begin position="191"/>
        <end position="283"/>
    </location>
</feature>
<sequence>MGRGRPVLSSGEGDRTARDATSAPLRQVGPAEVGWGPPGPFRGGTGRPGVCAPSCAHPPGAGGGSGRSERAEASQRAAPSCELANFRGPRQVGPVVVAAHGHDASPPHPRHCRDPVPGTPARVAHSGSPPRRPDHLGRDHVRVPHPKPCLRRRPPSHRRARTVQPGPNATITMARNTATNTHPQRRAVLWSSSARTTGTTGTAPTTTARATSASVRRLTPPPPDGAGTSAGGTGTRANRPAAEHQPAHWSSGRSRPAGYCRPPVQRRATAGASVRASRSRGASRLVISGFPVVVIERRVREGGRLQSGDSKLESGH</sequence>
<dbReference type="EMBL" id="RKQG01000001">
    <property type="protein sequence ID" value="RPE33221.1"/>
    <property type="molecule type" value="Genomic_DNA"/>
</dbReference>
<organism evidence="2 3">
    <name type="scientific">Kitasatospora cineracea</name>
    <dbReference type="NCBI Taxonomy" id="88074"/>
    <lineage>
        <taxon>Bacteria</taxon>
        <taxon>Bacillati</taxon>
        <taxon>Actinomycetota</taxon>
        <taxon>Actinomycetes</taxon>
        <taxon>Kitasatosporales</taxon>
        <taxon>Streptomycetaceae</taxon>
        <taxon>Kitasatospora</taxon>
    </lineage>
</organism>
<feature type="compositionally biased region" description="Low complexity" evidence="1">
    <location>
        <begin position="191"/>
        <end position="214"/>
    </location>
</feature>
<feature type="compositionally biased region" description="Low complexity" evidence="1">
    <location>
        <begin position="48"/>
        <end position="59"/>
    </location>
</feature>
<gene>
    <name evidence="2" type="ORF">EDD38_1500</name>
</gene>
<dbReference type="AlphaFoldDB" id="A0A3N4RQR1"/>
<evidence type="ECO:0000313" key="3">
    <source>
        <dbReference type="Proteomes" id="UP000266906"/>
    </source>
</evidence>
<comment type="caution">
    <text evidence="2">The sequence shown here is derived from an EMBL/GenBank/DDBJ whole genome shotgun (WGS) entry which is preliminary data.</text>
</comment>
<feature type="compositionally biased region" description="Basic and acidic residues" evidence="1">
    <location>
        <begin position="131"/>
        <end position="142"/>
    </location>
</feature>